<feature type="compositionally biased region" description="Polar residues" evidence="2">
    <location>
        <begin position="44"/>
        <end position="61"/>
    </location>
</feature>
<dbReference type="Proteomes" id="UP000326924">
    <property type="component" value="Unassembled WGS sequence"/>
</dbReference>
<organism evidence="3 4">
    <name type="scientific">Sphaerosporella brunnea</name>
    <dbReference type="NCBI Taxonomy" id="1250544"/>
    <lineage>
        <taxon>Eukaryota</taxon>
        <taxon>Fungi</taxon>
        <taxon>Dikarya</taxon>
        <taxon>Ascomycota</taxon>
        <taxon>Pezizomycotina</taxon>
        <taxon>Pezizomycetes</taxon>
        <taxon>Pezizales</taxon>
        <taxon>Pyronemataceae</taxon>
        <taxon>Sphaerosporella</taxon>
    </lineage>
</organism>
<evidence type="ECO:0000256" key="2">
    <source>
        <dbReference type="SAM" id="MobiDB-lite"/>
    </source>
</evidence>
<gene>
    <name evidence="3" type="ORF">FN846DRAFT_201880</name>
</gene>
<dbReference type="OrthoDB" id="10395928at2759"/>
<sequence>MSQTHDKDRSSLKSSSSALSGIKRLLSKKEKNSHTSPPIVAPSTPDSMPSVKQLTNGNGAVTTKGKGGNGKDPKANGFNGTKTEGLPAEKLTTFVNAFLEALQDAPIILPEIEALVKVRGENEELKEKLSEKERELIEQLDEKDKDLEKKEKELQAVIDSKDALLEKEGKQWMEAIKKELSTESVSAALLKEKEKEMEALVALHKSELEKSSKKHQEEAQRKEMEAAMKLNATKKDLERQLELAKKETVTALKERDEYKAKLDDLNAQLGQTKTLLAAEELHRQRREEELTKIQHDMGLRELVEPQFEKQASELEAKFHALAKATFYDLVIPFNPTDEYNEGLKRELVNSGFVSRKEATGDFPLMLSNTAWSRAIVMALAENIIATQITDSIFRMVPLPYDTLGSKKTTDYLEIVSNSLLASNPENEARWRSLSSIAMEAEPTAQDRRNVLIDTILDRLAGIFDPLFRHEPEALERLLNTLAELLVEASDFWSLAQHSKLRVVAEMAMDLEPGECDCHPEHNDIPVPDDELKLDETGGPLPLPLFPRFSVLDADGLHTIFDGKALPPTAHSAIRSRAESKKYKRTQSEKLRASMSSGASTASRPNGGRRRQSVSTNQGSSSASGGQRSPTFSARTPVMARPPGYVAGGGASVGGVPVSTGVSSGQQSGASSENGM</sequence>
<evidence type="ECO:0000313" key="4">
    <source>
        <dbReference type="Proteomes" id="UP000326924"/>
    </source>
</evidence>
<proteinExistence type="predicted"/>
<reference evidence="3 4" key="1">
    <citation type="submission" date="2019-09" db="EMBL/GenBank/DDBJ databases">
        <title>Draft genome of the ectomycorrhizal ascomycete Sphaerosporella brunnea.</title>
        <authorList>
            <consortium name="DOE Joint Genome Institute"/>
            <person name="Benucci G.M."/>
            <person name="Marozzi G."/>
            <person name="Antonielli L."/>
            <person name="Sanchez S."/>
            <person name="Marco P."/>
            <person name="Wang X."/>
            <person name="Falini L.B."/>
            <person name="Barry K."/>
            <person name="Haridas S."/>
            <person name="Lipzen A."/>
            <person name="Labutti K."/>
            <person name="Grigoriev I.V."/>
            <person name="Murat C."/>
            <person name="Martin F."/>
            <person name="Albertini E."/>
            <person name="Donnini D."/>
            <person name="Bonito G."/>
        </authorList>
    </citation>
    <scope>NUCLEOTIDE SEQUENCE [LARGE SCALE GENOMIC DNA]</scope>
    <source>
        <strain evidence="3 4">Sb_GMNB300</strain>
    </source>
</reference>
<dbReference type="AlphaFoldDB" id="A0A5J5F843"/>
<feature type="coiled-coil region" evidence="1">
    <location>
        <begin position="115"/>
        <end position="275"/>
    </location>
</feature>
<feature type="compositionally biased region" description="Low complexity" evidence="2">
    <location>
        <begin position="653"/>
        <end position="675"/>
    </location>
</feature>
<keyword evidence="4" id="KW-1185">Reference proteome</keyword>
<feature type="compositionally biased region" description="Basic and acidic residues" evidence="2">
    <location>
        <begin position="575"/>
        <end position="591"/>
    </location>
</feature>
<comment type="caution">
    <text evidence="3">The sequence shown here is derived from an EMBL/GenBank/DDBJ whole genome shotgun (WGS) entry which is preliminary data.</text>
</comment>
<accession>A0A5J5F843</accession>
<evidence type="ECO:0000313" key="3">
    <source>
        <dbReference type="EMBL" id="KAA8912974.1"/>
    </source>
</evidence>
<feature type="compositionally biased region" description="Polar residues" evidence="2">
    <location>
        <begin position="593"/>
        <end position="603"/>
    </location>
</feature>
<feature type="region of interest" description="Disordered" evidence="2">
    <location>
        <begin position="570"/>
        <end position="675"/>
    </location>
</feature>
<name>A0A5J5F843_9PEZI</name>
<feature type="region of interest" description="Disordered" evidence="2">
    <location>
        <begin position="1"/>
        <end position="85"/>
    </location>
</feature>
<dbReference type="InParanoid" id="A0A5J5F843"/>
<dbReference type="EMBL" id="VXIS01000018">
    <property type="protein sequence ID" value="KAA8912974.1"/>
    <property type="molecule type" value="Genomic_DNA"/>
</dbReference>
<feature type="compositionally biased region" description="Basic and acidic residues" evidence="2">
    <location>
        <begin position="1"/>
        <end position="11"/>
    </location>
</feature>
<feature type="compositionally biased region" description="Low complexity" evidence="2">
    <location>
        <begin position="612"/>
        <end position="628"/>
    </location>
</feature>
<protein>
    <submittedName>
        <fullName evidence="3">Uncharacterized protein</fullName>
    </submittedName>
</protein>
<keyword evidence="1" id="KW-0175">Coiled coil</keyword>
<evidence type="ECO:0000256" key="1">
    <source>
        <dbReference type="SAM" id="Coils"/>
    </source>
</evidence>